<reference evidence="3 4" key="1">
    <citation type="submission" date="2020-04" db="EMBL/GenBank/DDBJ databases">
        <authorList>
            <person name="Basu S."/>
            <person name="Maruthanayagam V."/>
            <person name="Chakraborty S."/>
            <person name="Pramanik A."/>
            <person name="Mukherjee J."/>
            <person name="Brink B."/>
        </authorList>
    </citation>
    <scope>NUCLEOTIDE SEQUENCE [LARGE SCALE GENOMIC DNA]</scope>
    <source>
        <strain evidence="3 4">AP17</strain>
    </source>
</reference>
<feature type="region of interest" description="Disordered" evidence="1">
    <location>
        <begin position="1"/>
        <end position="21"/>
    </location>
</feature>
<keyword evidence="4" id="KW-1185">Reference proteome</keyword>
<feature type="transmembrane region" description="Helical" evidence="2">
    <location>
        <begin position="484"/>
        <end position="504"/>
    </location>
</feature>
<evidence type="ECO:0000256" key="2">
    <source>
        <dbReference type="SAM" id="Phobius"/>
    </source>
</evidence>
<keyword evidence="2" id="KW-0812">Transmembrane</keyword>
<evidence type="ECO:0000313" key="4">
    <source>
        <dbReference type="Proteomes" id="UP000500857"/>
    </source>
</evidence>
<feature type="transmembrane region" description="Helical" evidence="2">
    <location>
        <begin position="510"/>
        <end position="535"/>
    </location>
</feature>
<gene>
    <name evidence="3" type="ORF">HCG48_02205</name>
</gene>
<dbReference type="Proteomes" id="UP000500857">
    <property type="component" value="Chromosome"/>
</dbReference>
<evidence type="ECO:0000256" key="1">
    <source>
        <dbReference type="SAM" id="MobiDB-lite"/>
    </source>
</evidence>
<evidence type="ECO:0008006" key="5">
    <source>
        <dbReference type="Google" id="ProtNLM"/>
    </source>
</evidence>
<dbReference type="RefSeq" id="WP_168567698.1">
    <property type="nucleotide sequence ID" value="NZ_CP051167.1"/>
</dbReference>
<keyword evidence="2" id="KW-0472">Membrane</keyword>
<dbReference type="SUPFAM" id="SSF52540">
    <property type="entry name" value="P-loop containing nucleoside triphosphate hydrolases"/>
    <property type="match status" value="1"/>
</dbReference>
<organism evidence="3 4">
    <name type="scientific">Oxynema aestuarii AP17</name>
    <dbReference type="NCBI Taxonomy" id="2064643"/>
    <lineage>
        <taxon>Bacteria</taxon>
        <taxon>Bacillati</taxon>
        <taxon>Cyanobacteriota</taxon>
        <taxon>Cyanophyceae</taxon>
        <taxon>Oscillatoriophycideae</taxon>
        <taxon>Oscillatoriales</taxon>
        <taxon>Oscillatoriaceae</taxon>
        <taxon>Oxynema</taxon>
        <taxon>Oxynema aestuarii</taxon>
    </lineage>
</organism>
<dbReference type="EMBL" id="CP051167">
    <property type="protein sequence ID" value="QIZ69541.1"/>
    <property type="molecule type" value="Genomic_DNA"/>
</dbReference>
<dbReference type="KEGG" id="oxy:HCG48_02205"/>
<name>A0A6H1TSM2_9CYAN</name>
<sequence>MNWQPNRCKTRTDRRSGNRGHSVSAEIRRGLLRKVRRFWLEGVLIPALHGREELHLDLEVRSVAGNLTIPQPTGDRHHLLDVKAGETLLILGSAGAGKTILLLQWVRDRLELAENNPNAPIPLIFDLASWPGEDCPIAQWTIAQLHTLYQISPAIAREWFDDDGDRLPFILCLEGLDALGIEKQQPCSEALNRFIEQYPDLTIVGTSRTEEAHEVATRVQFDCAIGVRSPTAVQIQHYFNGHPEGKLPVGGDRAVTVLTLKAIASHGDDLGDRTIDNYIQTAIDRACDRLPYRRDRVRRWLLWLARRPGDRARSLFYLEQLHSDWLPHRWQYYLYILLVWIARGILTGPTIGMGSGVLSGLAIGSLRGPAGVAIARIFQFIRTPIAAGWLRGIGGSLSTLTFRTLQPLAGILGHSLRRPIARLLWNGLRRKILRYPYRLVSKLIFRRLTPKLVRKMLTRINPIDRAIDPHSYPNRGIWKRAKQAAIVGCVGGILAIPVAVGFAFSPLRGAIAGFLLGIFAAGNSCIQHLCLRLILTFSGHMPWKYADFLDRLVTIGLMYKVGGGYLFVHRQISEYLSGYTPQGRSRS</sequence>
<protein>
    <recommendedName>
        <fullName evidence="5">NACHT domain-containing protein</fullName>
    </recommendedName>
</protein>
<accession>A0A6H1TSM2</accession>
<dbReference type="Gene3D" id="3.40.50.300">
    <property type="entry name" value="P-loop containing nucleotide triphosphate hydrolases"/>
    <property type="match status" value="1"/>
</dbReference>
<keyword evidence="2" id="KW-1133">Transmembrane helix</keyword>
<proteinExistence type="predicted"/>
<evidence type="ECO:0000313" key="3">
    <source>
        <dbReference type="EMBL" id="QIZ69541.1"/>
    </source>
</evidence>
<dbReference type="AlphaFoldDB" id="A0A6H1TSM2"/>
<dbReference type="InterPro" id="IPR027417">
    <property type="entry name" value="P-loop_NTPase"/>
</dbReference>